<evidence type="ECO:0000313" key="2">
    <source>
        <dbReference type="EMBL" id="KAK3952045.1"/>
    </source>
</evidence>
<dbReference type="AlphaFoldDB" id="A0AAN6NU04"/>
<gene>
    <name evidence="2" type="ORF">QBC32DRAFT_362120</name>
</gene>
<sequence>MGQTVAPPLTSNGGIVGTSQGLRLSQMNKQTPSNVERLYQEGTARSVRKRAIYTILERYRRQLFPIEATGCSSAPLADWPPGQADYICLTPQRSENGTKFTPI</sequence>
<feature type="region of interest" description="Disordered" evidence="1">
    <location>
        <begin position="1"/>
        <end position="20"/>
    </location>
</feature>
<dbReference type="Proteomes" id="UP001303222">
    <property type="component" value="Unassembled WGS sequence"/>
</dbReference>
<keyword evidence="3" id="KW-1185">Reference proteome</keyword>
<accession>A0AAN6NU04</accession>
<reference evidence="2" key="2">
    <citation type="submission" date="2023-06" db="EMBL/GenBank/DDBJ databases">
        <authorList>
            <consortium name="Lawrence Berkeley National Laboratory"/>
            <person name="Mondo S.J."/>
            <person name="Hensen N."/>
            <person name="Bonometti L."/>
            <person name="Westerberg I."/>
            <person name="Brannstrom I.O."/>
            <person name="Guillou S."/>
            <person name="Cros-Aarteil S."/>
            <person name="Calhoun S."/>
            <person name="Haridas S."/>
            <person name="Kuo A."/>
            <person name="Pangilinan J."/>
            <person name="Riley R."/>
            <person name="Labutti K."/>
            <person name="Andreopoulos B."/>
            <person name="Lipzen A."/>
            <person name="Chen C."/>
            <person name="Yanf M."/>
            <person name="Daum C."/>
            <person name="Ng V."/>
            <person name="Clum A."/>
            <person name="Steindorff A."/>
            <person name="Ohm R."/>
            <person name="Martin F."/>
            <person name="Silar P."/>
            <person name="Natvig D."/>
            <person name="Lalanne C."/>
            <person name="Gautier V."/>
            <person name="Ament-Velasquez S.L."/>
            <person name="Kruys A."/>
            <person name="Hutchinson M.I."/>
            <person name="Powell A.J."/>
            <person name="Barry K."/>
            <person name="Miller A.N."/>
            <person name="Grigoriev I.V."/>
            <person name="Debuchy R."/>
            <person name="Gladieux P."/>
            <person name="Thoren M.H."/>
            <person name="Johannesson H."/>
        </authorList>
    </citation>
    <scope>NUCLEOTIDE SEQUENCE</scope>
    <source>
        <strain evidence="2">CBS 626.80</strain>
    </source>
</reference>
<protein>
    <submittedName>
        <fullName evidence="2">Uncharacterized protein</fullName>
    </submittedName>
</protein>
<evidence type="ECO:0000313" key="3">
    <source>
        <dbReference type="Proteomes" id="UP001303222"/>
    </source>
</evidence>
<dbReference type="EMBL" id="MU859132">
    <property type="protein sequence ID" value="KAK3952045.1"/>
    <property type="molecule type" value="Genomic_DNA"/>
</dbReference>
<reference evidence="2" key="1">
    <citation type="journal article" date="2023" name="Mol. Phylogenet. Evol.">
        <title>Genome-scale phylogeny and comparative genomics of the fungal order Sordariales.</title>
        <authorList>
            <person name="Hensen N."/>
            <person name="Bonometti L."/>
            <person name="Westerberg I."/>
            <person name="Brannstrom I.O."/>
            <person name="Guillou S."/>
            <person name="Cros-Aarteil S."/>
            <person name="Calhoun S."/>
            <person name="Haridas S."/>
            <person name="Kuo A."/>
            <person name="Mondo S."/>
            <person name="Pangilinan J."/>
            <person name="Riley R."/>
            <person name="LaButti K."/>
            <person name="Andreopoulos B."/>
            <person name="Lipzen A."/>
            <person name="Chen C."/>
            <person name="Yan M."/>
            <person name="Daum C."/>
            <person name="Ng V."/>
            <person name="Clum A."/>
            <person name="Steindorff A."/>
            <person name="Ohm R.A."/>
            <person name="Martin F."/>
            <person name="Silar P."/>
            <person name="Natvig D.O."/>
            <person name="Lalanne C."/>
            <person name="Gautier V."/>
            <person name="Ament-Velasquez S.L."/>
            <person name="Kruys A."/>
            <person name="Hutchinson M.I."/>
            <person name="Powell A.J."/>
            <person name="Barry K."/>
            <person name="Miller A.N."/>
            <person name="Grigoriev I.V."/>
            <person name="Debuchy R."/>
            <person name="Gladieux P."/>
            <person name="Hiltunen Thoren M."/>
            <person name="Johannesson H."/>
        </authorList>
    </citation>
    <scope>NUCLEOTIDE SEQUENCE</scope>
    <source>
        <strain evidence="2">CBS 626.80</strain>
    </source>
</reference>
<comment type="caution">
    <text evidence="2">The sequence shown here is derived from an EMBL/GenBank/DDBJ whole genome shotgun (WGS) entry which is preliminary data.</text>
</comment>
<evidence type="ECO:0000256" key="1">
    <source>
        <dbReference type="SAM" id="MobiDB-lite"/>
    </source>
</evidence>
<proteinExistence type="predicted"/>
<organism evidence="2 3">
    <name type="scientific">Pseudoneurospora amorphoporcata</name>
    <dbReference type="NCBI Taxonomy" id="241081"/>
    <lineage>
        <taxon>Eukaryota</taxon>
        <taxon>Fungi</taxon>
        <taxon>Dikarya</taxon>
        <taxon>Ascomycota</taxon>
        <taxon>Pezizomycotina</taxon>
        <taxon>Sordariomycetes</taxon>
        <taxon>Sordariomycetidae</taxon>
        <taxon>Sordariales</taxon>
        <taxon>Sordariaceae</taxon>
        <taxon>Pseudoneurospora</taxon>
    </lineage>
</organism>
<name>A0AAN6NU04_9PEZI</name>